<dbReference type="PANTHER" id="PTHR15729">
    <property type="entry name" value="CDC42 GTPASE-ACTIVATING PROTEIN"/>
    <property type="match status" value="1"/>
</dbReference>
<reference evidence="2 3" key="1">
    <citation type="journal article" date="2012" name="Genome Biol.">
        <title>Sequencing three crocodilian genomes to illuminate the evolution of archosaurs and amniotes.</title>
        <authorList>
            <person name="St John J.A."/>
            <person name="Braun E.L."/>
            <person name="Isberg S.R."/>
            <person name="Miles L.G."/>
            <person name="Chong A.Y."/>
            <person name="Gongora J."/>
            <person name="Dalzell P."/>
            <person name="Moran C."/>
            <person name="Bed'hom B."/>
            <person name="Abzhanov A."/>
            <person name="Burgess S.C."/>
            <person name="Cooksey A.M."/>
            <person name="Castoe T.A."/>
            <person name="Crawford N.G."/>
            <person name="Densmore L.D."/>
            <person name="Drew J.C."/>
            <person name="Edwards S.V."/>
            <person name="Faircloth B.C."/>
            <person name="Fujita M.K."/>
            <person name="Greenwold M.J."/>
            <person name="Hoffmann F.G."/>
            <person name="Howard J.M."/>
            <person name="Iguchi T."/>
            <person name="Janes D.E."/>
            <person name="Khan S.Y."/>
            <person name="Kohno S."/>
            <person name="de Koning A.J."/>
            <person name="Lance S.L."/>
            <person name="McCarthy F.M."/>
            <person name="McCormack J.E."/>
            <person name="Merchant M.E."/>
            <person name="Peterson D.G."/>
            <person name="Pollock D.D."/>
            <person name="Pourmand N."/>
            <person name="Raney B.J."/>
            <person name="Roessler K.A."/>
            <person name="Sanford J.R."/>
            <person name="Sawyer R.H."/>
            <person name="Schmidt C.J."/>
            <person name="Triplett E.W."/>
            <person name="Tuberville T.D."/>
            <person name="Venegas-Anaya M."/>
            <person name="Howard J.T."/>
            <person name="Jarvis E.D."/>
            <person name="Guillette L.J.Jr."/>
            <person name="Glenn T.C."/>
            <person name="Green R.E."/>
            <person name="Ray D.A."/>
        </authorList>
    </citation>
    <scope>NUCLEOTIDE SEQUENCE [LARGE SCALE GENOMIC DNA]</scope>
    <source>
        <strain evidence="2">KSC_2009_1</strain>
    </source>
</reference>
<dbReference type="STRING" id="8496.A0A151MRU7"/>
<sequence length="69" mass="7960">MSLALKARQKVRRKGAAKDRVFGCDLLEHLQQSGQEGLYWDPGPGLGDRARLDNRRPRFRLAWKQILSK</sequence>
<dbReference type="PANTHER" id="PTHR15729:SF12">
    <property type="entry name" value="RHO GTPASE-ACTIVATING PROTEIN 30"/>
    <property type="match status" value="1"/>
</dbReference>
<evidence type="ECO:0000313" key="2">
    <source>
        <dbReference type="EMBL" id="KYO27149.1"/>
    </source>
</evidence>
<evidence type="ECO:0000256" key="1">
    <source>
        <dbReference type="ARBA" id="ARBA00022468"/>
    </source>
</evidence>
<dbReference type="EMBL" id="AKHW03005309">
    <property type="protein sequence ID" value="KYO27149.1"/>
    <property type="molecule type" value="Genomic_DNA"/>
</dbReference>
<dbReference type="Proteomes" id="UP000050525">
    <property type="component" value="Unassembled WGS sequence"/>
</dbReference>
<organism evidence="2 3">
    <name type="scientific">Alligator mississippiensis</name>
    <name type="common">American alligator</name>
    <dbReference type="NCBI Taxonomy" id="8496"/>
    <lineage>
        <taxon>Eukaryota</taxon>
        <taxon>Metazoa</taxon>
        <taxon>Chordata</taxon>
        <taxon>Craniata</taxon>
        <taxon>Vertebrata</taxon>
        <taxon>Euteleostomi</taxon>
        <taxon>Archelosauria</taxon>
        <taxon>Archosauria</taxon>
        <taxon>Crocodylia</taxon>
        <taxon>Alligatoridae</taxon>
        <taxon>Alligatorinae</taxon>
        <taxon>Alligator</taxon>
    </lineage>
</organism>
<evidence type="ECO:0000313" key="3">
    <source>
        <dbReference type="Proteomes" id="UP000050525"/>
    </source>
</evidence>
<keyword evidence="3" id="KW-1185">Reference proteome</keyword>
<dbReference type="AlphaFoldDB" id="A0A151MRU7"/>
<dbReference type="InterPro" id="IPR051576">
    <property type="entry name" value="PX-Rho_GAP"/>
</dbReference>
<keyword evidence="1" id="KW-0343">GTPase activation</keyword>
<gene>
    <name evidence="2" type="ORF">Y1Q_0012367</name>
</gene>
<name>A0A151MRU7_ALLMI</name>
<protein>
    <submittedName>
        <fullName evidence="2">Uncharacterized protein</fullName>
    </submittedName>
</protein>
<comment type="caution">
    <text evidence="2">The sequence shown here is derived from an EMBL/GenBank/DDBJ whole genome shotgun (WGS) entry which is preliminary data.</text>
</comment>
<accession>A0A151MRU7</accession>
<proteinExistence type="predicted"/>
<dbReference type="GO" id="GO:0005096">
    <property type="term" value="F:GTPase activator activity"/>
    <property type="evidence" value="ECO:0007669"/>
    <property type="project" value="UniProtKB-KW"/>
</dbReference>
<dbReference type="GO" id="GO:0007264">
    <property type="term" value="P:small GTPase-mediated signal transduction"/>
    <property type="evidence" value="ECO:0007669"/>
    <property type="project" value="TreeGrafter"/>
</dbReference>